<dbReference type="SUPFAM" id="SSF52949">
    <property type="entry name" value="Macro domain-like"/>
    <property type="match status" value="1"/>
</dbReference>
<feature type="binding site" evidence="7">
    <location>
        <position position="314"/>
    </location>
    <ligand>
        <name>Mn(2+)</name>
        <dbReference type="ChEBI" id="CHEBI:29035"/>
        <label>1</label>
    </ligand>
</feature>
<comment type="function">
    <text evidence="7">Presumably involved in the processing and regular turnover of intracellular proteins. Catalyzes the removal of unsubstituted N-terminal amino acids from various peptides.</text>
</comment>
<comment type="subcellular location">
    <subcellularLocation>
        <location evidence="7">Cytoplasm</location>
    </subcellularLocation>
</comment>
<dbReference type="InterPro" id="IPR043472">
    <property type="entry name" value="Macro_dom-like"/>
</dbReference>
<reference evidence="10 11" key="1">
    <citation type="journal article" date="2016" name="Nat. Commun.">
        <title>Thousands of microbial genomes shed light on interconnected biogeochemical processes in an aquifer system.</title>
        <authorList>
            <person name="Anantharaman K."/>
            <person name="Brown C.T."/>
            <person name="Hug L.A."/>
            <person name="Sharon I."/>
            <person name="Castelle C.J."/>
            <person name="Probst A.J."/>
            <person name="Thomas B.C."/>
            <person name="Singh A."/>
            <person name="Wilkins M.J."/>
            <person name="Karaoz U."/>
            <person name="Brodie E.L."/>
            <person name="Williams K.H."/>
            <person name="Hubbard S.S."/>
            <person name="Banfield J.F."/>
        </authorList>
    </citation>
    <scope>NUCLEOTIDE SEQUENCE [LARGE SCALE GENOMIC DNA]</scope>
</reference>
<dbReference type="PANTHER" id="PTHR11963:SF23">
    <property type="entry name" value="CYTOSOL AMINOPEPTIDASE"/>
    <property type="match status" value="1"/>
</dbReference>
<comment type="cofactor">
    <cofactor evidence="7">
        <name>Mn(2+)</name>
        <dbReference type="ChEBI" id="CHEBI:29035"/>
    </cofactor>
    <text evidence="7">Binds 2 manganese ions per subunit.</text>
</comment>
<dbReference type="InterPro" id="IPR011356">
    <property type="entry name" value="Leucine_aapep/pepB"/>
</dbReference>
<dbReference type="CDD" id="cd00433">
    <property type="entry name" value="Peptidase_M17"/>
    <property type="match status" value="1"/>
</dbReference>
<dbReference type="Gene3D" id="3.40.220.10">
    <property type="entry name" value="Leucine Aminopeptidase, subunit E, domain 1"/>
    <property type="match status" value="1"/>
</dbReference>
<dbReference type="GO" id="GO:0030145">
    <property type="term" value="F:manganese ion binding"/>
    <property type="evidence" value="ECO:0007669"/>
    <property type="project" value="UniProtKB-UniRule"/>
</dbReference>
<dbReference type="EC" id="3.4.11.1" evidence="7"/>
<dbReference type="AlphaFoldDB" id="A0A1F5VXK3"/>
<dbReference type="HAMAP" id="MF_00181">
    <property type="entry name" value="Cytosol_peptidase_M17"/>
    <property type="match status" value="1"/>
</dbReference>
<dbReference type="GO" id="GO:0005737">
    <property type="term" value="C:cytoplasm"/>
    <property type="evidence" value="ECO:0007669"/>
    <property type="project" value="UniProtKB-SubCell"/>
</dbReference>
<protein>
    <recommendedName>
        <fullName evidence="7">Probable cytosol aminopeptidase</fullName>
        <ecNumber evidence="7">3.4.11.1</ecNumber>
    </recommendedName>
    <alternativeName>
        <fullName evidence="7">Leucine aminopeptidase</fullName>
        <shortName evidence="7">LAP</shortName>
        <ecNumber evidence="7">3.4.11.10</ecNumber>
    </alternativeName>
    <alternativeName>
        <fullName evidence="7">Leucyl aminopeptidase</fullName>
    </alternativeName>
</protein>
<accession>A0A1F5VXK3</accession>
<feature type="binding site" evidence="7">
    <location>
        <position position="235"/>
    </location>
    <ligand>
        <name>Mn(2+)</name>
        <dbReference type="ChEBI" id="CHEBI:29035"/>
        <label>1</label>
    </ligand>
</feature>
<dbReference type="SUPFAM" id="SSF53187">
    <property type="entry name" value="Zn-dependent exopeptidases"/>
    <property type="match status" value="1"/>
</dbReference>
<feature type="binding site" evidence="7">
    <location>
        <position position="312"/>
    </location>
    <ligand>
        <name>Mn(2+)</name>
        <dbReference type="ChEBI" id="CHEBI:29035"/>
        <label>1</label>
    </ligand>
</feature>
<evidence type="ECO:0000256" key="8">
    <source>
        <dbReference type="SAM" id="MobiDB-lite"/>
    </source>
</evidence>
<dbReference type="InterPro" id="IPR000819">
    <property type="entry name" value="Peptidase_M17_C"/>
</dbReference>
<feature type="active site" evidence="7">
    <location>
        <position position="316"/>
    </location>
</feature>
<dbReference type="Gene3D" id="3.40.630.10">
    <property type="entry name" value="Zn peptidases"/>
    <property type="match status" value="1"/>
</dbReference>
<evidence type="ECO:0000256" key="5">
    <source>
        <dbReference type="ARBA" id="ARBA00022670"/>
    </source>
</evidence>
<feature type="binding site" evidence="7">
    <location>
        <position position="314"/>
    </location>
    <ligand>
        <name>Mn(2+)</name>
        <dbReference type="ChEBI" id="CHEBI:29035"/>
        <label>2</label>
    </ligand>
</feature>
<gene>
    <name evidence="7" type="primary">pepA</name>
    <name evidence="10" type="ORF">A2Y62_05265</name>
</gene>
<feature type="region of interest" description="Disordered" evidence="8">
    <location>
        <begin position="468"/>
        <end position="492"/>
    </location>
</feature>
<dbReference type="STRING" id="1817863.A2Y62_05265"/>
<evidence type="ECO:0000256" key="4">
    <source>
        <dbReference type="ARBA" id="ARBA00022438"/>
    </source>
</evidence>
<feature type="active site" evidence="7">
    <location>
        <position position="242"/>
    </location>
</feature>
<dbReference type="EC" id="3.4.11.10" evidence="7"/>
<evidence type="ECO:0000256" key="2">
    <source>
        <dbReference type="ARBA" id="ARBA00000967"/>
    </source>
</evidence>
<comment type="catalytic activity">
    <reaction evidence="1 7">
        <text>Release of an N-terminal amino acid, Xaa-|-Yaa-, in which Xaa is preferably Leu, but may be other amino acids including Pro although not Arg or Lys, and Yaa may be Pro. Amino acid amides and methyl esters are also readily hydrolyzed, but rates on arylamides are exceedingly low.</text>
        <dbReference type="EC" id="3.4.11.1"/>
    </reaction>
</comment>
<comment type="catalytic activity">
    <reaction evidence="2 7">
        <text>Release of an N-terminal amino acid, preferentially leucine, but not glutamic or aspartic acids.</text>
        <dbReference type="EC" id="3.4.11.10"/>
    </reaction>
</comment>
<dbReference type="EMBL" id="MFGW01000010">
    <property type="protein sequence ID" value="OGF68174.1"/>
    <property type="molecule type" value="Genomic_DNA"/>
</dbReference>
<name>A0A1F5VXK3_9BACT</name>
<evidence type="ECO:0000256" key="3">
    <source>
        <dbReference type="ARBA" id="ARBA00009528"/>
    </source>
</evidence>
<keyword evidence="6 7" id="KW-0378">Hydrolase</keyword>
<dbReference type="Proteomes" id="UP000178943">
    <property type="component" value="Unassembled WGS sequence"/>
</dbReference>
<keyword evidence="7" id="KW-0464">Manganese</keyword>
<dbReference type="Pfam" id="PF00883">
    <property type="entry name" value="Peptidase_M17"/>
    <property type="match status" value="1"/>
</dbReference>
<keyword evidence="5 7" id="KW-0645">Protease</keyword>
<organism evidence="10 11">
    <name type="scientific">Candidatus Fischerbacteria bacterium RBG_13_37_8</name>
    <dbReference type="NCBI Taxonomy" id="1817863"/>
    <lineage>
        <taxon>Bacteria</taxon>
        <taxon>Candidatus Fischeribacteriota</taxon>
    </lineage>
</organism>
<keyword evidence="7" id="KW-0479">Metal-binding</keyword>
<evidence type="ECO:0000259" key="9">
    <source>
        <dbReference type="PROSITE" id="PS00631"/>
    </source>
</evidence>
<dbReference type="GO" id="GO:0070006">
    <property type="term" value="F:metalloaminopeptidase activity"/>
    <property type="evidence" value="ECO:0007669"/>
    <property type="project" value="InterPro"/>
</dbReference>
<dbReference type="PANTHER" id="PTHR11963">
    <property type="entry name" value="LEUCINE AMINOPEPTIDASE-RELATED"/>
    <property type="match status" value="1"/>
</dbReference>
<dbReference type="PROSITE" id="PS00631">
    <property type="entry name" value="CYTOSOL_AP"/>
    <property type="match status" value="1"/>
</dbReference>
<comment type="similarity">
    <text evidence="3 7">Belongs to the peptidase M17 family.</text>
</comment>
<dbReference type="PRINTS" id="PR00481">
    <property type="entry name" value="LAMNOPPTDASE"/>
</dbReference>
<dbReference type="GO" id="GO:0006508">
    <property type="term" value="P:proteolysis"/>
    <property type="evidence" value="ECO:0007669"/>
    <property type="project" value="UniProtKB-KW"/>
</dbReference>
<evidence type="ECO:0000256" key="6">
    <source>
        <dbReference type="ARBA" id="ARBA00022801"/>
    </source>
</evidence>
<evidence type="ECO:0000256" key="1">
    <source>
        <dbReference type="ARBA" id="ARBA00000135"/>
    </source>
</evidence>
<keyword evidence="7" id="KW-0963">Cytoplasm</keyword>
<evidence type="ECO:0000313" key="10">
    <source>
        <dbReference type="EMBL" id="OGF68174.1"/>
    </source>
</evidence>
<keyword evidence="4 7" id="KW-0031">Aminopeptidase</keyword>
<feature type="binding site" evidence="7">
    <location>
        <position position="235"/>
    </location>
    <ligand>
        <name>Mn(2+)</name>
        <dbReference type="ChEBI" id="CHEBI:29035"/>
        <label>2</label>
    </ligand>
</feature>
<sequence length="492" mass="54716">MDFYDGSDEQINVLLKKVREEYKSKKIKREAYYANIWGVEGRHIVFYWTGLNPVFNVWENVKIYTGRALDLCKSYGIKTATVVMNTRDGVPFIGKAVEGALLGSYSFDKYKKERDNFYNDFIFRIVSNERVRRESSEAAKEFELIGTVTNECRDIINEPGSVVYPWVLAEMAKEIGRQYGMKVTIWDQKALEREKYNGLLQVGKGSIHSPCLIMLEYLGGRQGKLGLIGKGITFDSGGISLKPGAGMQEMKGDMAGGAVVLYAMKAIAALGVPCKVTGIIPAAENLPDANAQRPGDIFYAKNGKTIMVDNTDAEGRLILTDALYLAGEQKCTDIVDIATLTGSCLRALGTSIAGIMGNDRNLIEAVINAGKQHGELYWELPMIEEYKEMLKSTVADINNVGGVNAGAITAALFLREFVPEDTPWAHLDIAGPFMQEKPWKYYGAGATAFGIKTFIELARHFDKYIEEKQKNDKAKQRRGTLPGKAKKKKRRE</sequence>
<evidence type="ECO:0000313" key="11">
    <source>
        <dbReference type="Proteomes" id="UP000178943"/>
    </source>
</evidence>
<comment type="caution">
    <text evidence="10">The sequence shown here is derived from an EMBL/GenBank/DDBJ whole genome shotgun (WGS) entry which is preliminary data.</text>
</comment>
<feature type="binding site" evidence="7">
    <location>
        <position position="253"/>
    </location>
    <ligand>
        <name>Mn(2+)</name>
        <dbReference type="ChEBI" id="CHEBI:29035"/>
        <label>2</label>
    </ligand>
</feature>
<proteinExistence type="inferred from homology"/>
<evidence type="ECO:0000256" key="7">
    <source>
        <dbReference type="HAMAP-Rule" id="MF_00181"/>
    </source>
</evidence>
<feature type="domain" description="Cytosol aminopeptidase" evidence="9">
    <location>
        <begin position="310"/>
        <end position="317"/>
    </location>
</feature>
<dbReference type="InterPro" id="IPR023042">
    <property type="entry name" value="Peptidase_M17_leu_NH2_pept"/>
</dbReference>
<feature type="binding site" evidence="7">
    <location>
        <position position="230"/>
    </location>
    <ligand>
        <name>Mn(2+)</name>
        <dbReference type="ChEBI" id="CHEBI:29035"/>
        <label>2</label>
    </ligand>
</feature>